<dbReference type="InterPro" id="IPR032675">
    <property type="entry name" value="LRR_dom_sf"/>
</dbReference>
<evidence type="ECO:0000259" key="3">
    <source>
        <dbReference type="PROSITE" id="PS50003"/>
    </source>
</evidence>
<dbReference type="PANTHER" id="PTHR48051:SF43">
    <property type="entry name" value="PH DOMAIN AND LEUCINE RICH REPEAT PROTEIN PHOSPHATASE 1"/>
    <property type="match status" value="1"/>
</dbReference>
<dbReference type="InterPro" id="IPR011993">
    <property type="entry name" value="PH-like_dom_sf"/>
</dbReference>
<evidence type="ECO:0000313" key="4">
    <source>
        <dbReference type="EMBL" id="KAF3835499.1"/>
    </source>
</evidence>
<dbReference type="InterPro" id="IPR025875">
    <property type="entry name" value="Leu-rich_rpt_4"/>
</dbReference>
<keyword evidence="5" id="KW-1185">Reference proteome</keyword>
<dbReference type="InterPro" id="IPR001849">
    <property type="entry name" value="PH_domain"/>
</dbReference>
<feature type="domain" description="PH" evidence="3">
    <location>
        <begin position="12"/>
        <end position="112"/>
    </location>
</feature>
<dbReference type="OrthoDB" id="8929862at2759"/>
<organism evidence="4 5">
    <name type="scientific">Dissostichus mawsoni</name>
    <name type="common">Antarctic cod</name>
    <dbReference type="NCBI Taxonomy" id="36200"/>
    <lineage>
        <taxon>Eukaryota</taxon>
        <taxon>Metazoa</taxon>
        <taxon>Chordata</taxon>
        <taxon>Craniata</taxon>
        <taxon>Vertebrata</taxon>
        <taxon>Euteleostomi</taxon>
        <taxon>Actinopterygii</taxon>
        <taxon>Neopterygii</taxon>
        <taxon>Teleostei</taxon>
        <taxon>Neoteleostei</taxon>
        <taxon>Acanthomorphata</taxon>
        <taxon>Eupercaria</taxon>
        <taxon>Perciformes</taxon>
        <taxon>Notothenioidei</taxon>
        <taxon>Nototheniidae</taxon>
        <taxon>Dissostichus</taxon>
    </lineage>
</organism>
<gene>
    <name evidence="4" type="ORF">F7725_028057</name>
</gene>
<dbReference type="InterPro" id="IPR050216">
    <property type="entry name" value="LRR_domain-containing"/>
</dbReference>
<dbReference type="SMART" id="SM00369">
    <property type="entry name" value="LRR_TYP"/>
    <property type="match status" value="3"/>
</dbReference>
<dbReference type="PROSITE" id="PS50003">
    <property type="entry name" value="PH_DOMAIN"/>
    <property type="match status" value="1"/>
</dbReference>
<comment type="caution">
    <text evidence="4">The sequence shown here is derived from an EMBL/GenBank/DDBJ whole genome shotgun (WGS) entry which is preliminary data.</text>
</comment>
<dbReference type="Proteomes" id="UP000518266">
    <property type="component" value="Unassembled WGS sequence"/>
</dbReference>
<dbReference type="PANTHER" id="PTHR48051">
    <property type="match status" value="1"/>
</dbReference>
<protein>
    <recommendedName>
        <fullName evidence="3">PH domain-containing protein</fullName>
    </recommendedName>
</protein>
<dbReference type="PROSITE" id="PS51450">
    <property type="entry name" value="LRR"/>
    <property type="match status" value="2"/>
</dbReference>
<evidence type="ECO:0000256" key="2">
    <source>
        <dbReference type="ARBA" id="ARBA00022737"/>
    </source>
</evidence>
<dbReference type="Gene3D" id="3.80.10.10">
    <property type="entry name" value="Ribonuclease Inhibitor"/>
    <property type="match status" value="1"/>
</dbReference>
<evidence type="ECO:0000256" key="1">
    <source>
        <dbReference type="ARBA" id="ARBA00022614"/>
    </source>
</evidence>
<dbReference type="AlphaFoldDB" id="A0A7J5XFM7"/>
<dbReference type="SUPFAM" id="SSF52058">
    <property type="entry name" value="L domain-like"/>
    <property type="match status" value="1"/>
</dbReference>
<dbReference type="EMBL" id="JAAKFY010000025">
    <property type="protein sequence ID" value="KAF3835499.1"/>
    <property type="molecule type" value="Genomic_DNA"/>
</dbReference>
<accession>A0A7J5XFM7</accession>
<reference evidence="4 5" key="1">
    <citation type="submission" date="2020-03" db="EMBL/GenBank/DDBJ databases">
        <title>Dissostichus mawsoni Genome sequencing and assembly.</title>
        <authorList>
            <person name="Park H."/>
        </authorList>
    </citation>
    <scope>NUCLEOTIDE SEQUENCE [LARGE SCALE GENOMIC DNA]</scope>
    <source>
        <strain evidence="4">DM0001</strain>
        <tissue evidence="4">Muscle</tissue>
    </source>
</reference>
<dbReference type="Pfam" id="PF12799">
    <property type="entry name" value="LRR_4"/>
    <property type="match status" value="1"/>
</dbReference>
<keyword evidence="2" id="KW-0677">Repeat</keyword>
<evidence type="ECO:0000313" key="5">
    <source>
        <dbReference type="Proteomes" id="UP000518266"/>
    </source>
</evidence>
<dbReference type="InterPro" id="IPR003591">
    <property type="entry name" value="Leu-rich_rpt_typical-subtyp"/>
</dbReference>
<sequence length="278" mass="30517">MGKPRSVGGSERVQLSGVFNVRKGKLALPVNRWSRRQVTLSGTCLIVSSVKHAHTGKMHILPLIGGKVEEVKRHSHCLALSSAGPQSQTYYISYDSYTEHLRWHRTASKIASQRVNSVDLSCCSLEELPVQLFYSQDLTHLNLKNNFMSLHKGVPALTRFCKLRSLSLSNNALSDFPLSLCDITTLTELNLSGNRLSSLPVEAGTMHRLFLLDGNFLSSLPAELGSLEGLTYLGLSFNCFSCAPPSWRSSEAWRGSAWQGTSSLSWISRGCSGCLLAT</sequence>
<proteinExistence type="predicted"/>
<dbReference type="FunFam" id="3.80.10.10:FF:000027">
    <property type="entry name" value="PH domain and leucine rich repeat protein phosphatase 2"/>
    <property type="match status" value="1"/>
</dbReference>
<dbReference type="SUPFAM" id="SSF50729">
    <property type="entry name" value="PH domain-like"/>
    <property type="match status" value="1"/>
</dbReference>
<dbReference type="GO" id="GO:0005737">
    <property type="term" value="C:cytoplasm"/>
    <property type="evidence" value="ECO:0007669"/>
    <property type="project" value="TreeGrafter"/>
</dbReference>
<keyword evidence="1" id="KW-0433">Leucine-rich repeat</keyword>
<dbReference type="Gene3D" id="2.30.29.30">
    <property type="entry name" value="Pleckstrin-homology domain (PH domain)/Phosphotyrosine-binding domain (PTB)"/>
    <property type="match status" value="1"/>
</dbReference>
<name>A0A7J5XFM7_DISMA</name>
<dbReference type="InterPro" id="IPR001611">
    <property type="entry name" value="Leu-rich_rpt"/>
</dbReference>